<dbReference type="PANTHER" id="PTHR36849:SF1">
    <property type="entry name" value="CYTOPLASMIC PROTEIN"/>
    <property type="match status" value="1"/>
</dbReference>
<reference evidence="1 2" key="1">
    <citation type="submission" date="2019-12" db="EMBL/GenBank/DDBJ databases">
        <title>Corynebacterium sp. nov., isolated from feces of the Anser Albifrons in China.</title>
        <authorList>
            <person name="Liu Q."/>
        </authorList>
    </citation>
    <scope>NUCLEOTIDE SEQUENCE [LARGE SCALE GENOMIC DNA]</scope>
    <source>
        <strain evidence="1 2">23H37-10</strain>
    </source>
</reference>
<evidence type="ECO:0000313" key="1">
    <source>
        <dbReference type="EMBL" id="QNH96335.1"/>
    </source>
</evidence>
<dbReference type="InterPro" id="IPR052552">
    <property type="entry name" value="YeaO-like"/>
</dbReference>
<name>A0A7G7YPB5_9CORY</name>
<gene>
    <name evidence="1" type="ORF">GP473_06360</name>
</gene>
<evidence type="ECO:0000313" key="2">
    <source>
        <dbReference type="Proteomes" id="UP000515275"/>
    </source>
</evidence>
<protein>
    <submittedName>
        <fullName evidence="1">DUF488 family protein</fullName>
    </submittedName>
</protein>
<accession>A0A7G7YPB5</accession>
<dbReference type="KEGG" id="cans:GP473_06360"/>
<sequence>MAYIQTVKIHDLLNGNVDLVGTEVLVDRLWPRGVKKNSVKLHAWLKEVALSPELRQWFNHEQSKFEQFRKFYIAELDEHADEIDEHTGGQETESAKPAGQDLADLCERARRATEDRPLVLVFAANDREVNHAVVLAEWLCGNVDNVV</sequence>
<dbReference type="PANTHER" id="PTHR36849">
    <property type="entry name" value="CYTOPLASMIC PROTEIN-RELATED"/>
    <property type="match status" value="1"/>
</dbReference>
<proteinExistence type="predicted"/>
<dbReference type="RefSeq" id="WP_186276735.1">
    <property type="nucleotide sequence ID" value="NZ_CP046883.1"/>
</dbReference>
<dbReference type="Proteomes" id="UP000515275">
    <property type="component" value="Chromosome"/>
</dbReference>
<keyword evidence="2" id="KW-1185">Reference proteome</keyword>
<dbReference type="Pfam" id="PF22752">
    <property type="entry name" value="DUF488-N3i"/>
    <property type="match status" value="1"/>
</dbReference>
<dbReference type="AlphaFoldDB" id="A0A7G7YPB5"/>
<organism evidence="1 2">
    <name type="scientific">Corynebacterium anserum</name>
    <dbReference type="NCBI Taxonomy" id="2684406"/>
    <lineage>
        <taxon>Bacteria</taxon>
        <taxon>Bacillati</taxon>
        <taxon>Actinomycetota</taxon>
        <taxon>Actinomycetes</taxon>
        <taxon>Mycobacteriales</taxon>
        <taxon>Corynebacteriaceae</taxon>
        <taxon>Corynebacterium</taxon>
    </lineage>
</organism>
<dbReference type="EMBL" id="CP046883">
    <property type="protein sequence ID" value="QNH96335.1"/>
    <property type="molecule type" value="Genomic_DNA"/>
</dbReference>